<name>A0A4Y9YHH5_9AGAM</name>
<proteinExistence type="predicted"/>
<feature type="region of interest" description="Disordered" evidence="1">
    <location>
        <begin position="304"/>
        <end position="332"/>
    </location>
</feature>
<feature type="compositionally biased region" description="Polar residues" evidence="1">
    <location>
        <begin position="312"/>
        <end position="331"/>
    </location>
</feature>
<comment type="caution">
    <text evidence="2">The sequence shown here is derived from an EMBL/GenBank/DDBJ whole genome shotgun (WGS) entry which is preliminary data.</text>
</comment>
<protein>
    <submittedName>
        <fullName evidence="2">Uncharacterized protein</fullName>
    </submittedName>
</protein>
<dbReference type="STRING" id="205917.A0A4Y9YHH5"/>
<dbReference type="EMBL" id="SEOQ01000530">
    <property type="protein sequence ID" value="TFY61047.1"/>
    <property type="molecule type" value="Genomic_DNA"/>
</dbReference>
<gene>
    <name evidence="2" type="ORF">EVG20_g7200</name>
</gene>
<organism evidence="2 3">
    <name type="scientific">Dentipellis fragilis</name>
    <dbReference type="NCBI Taxonomy" id="205917"/>
    <lineage>
        <taxon>Eukaryota</taxon>
        <taxon>Fungi</taxon>
        <taxon>Dikarya</taxon>
        <taxon>Basidiomycota</taxon>
        <taxon>Agaricomycotina</taxon>
        <taxon>Agaricomycetes</taxon>
        <taxon>Russulales</taxon>
        <taxon>Hericiaceae</taxon>
        <taxon>Dentipellis</taxon>
    </lineage>
</organism>
<evidence type="ECO:0000313" key="2">
    <source>
        <dbReference type="EMBL" id="TFY61047.1"/>
    </source>
</evidence>
<feature type="non-terminal residue" evidence="2">
    <location>
        <position position="536"/>
    </location>
</feature>
<accession>A0A4Y9YHH5</accession>
<dbReference type="OrthoDB" id="2565179at2759"/>
<dbReference type="AlphaFoldDB" id="A0A4Y9YHH5"/>
<evidence type="ECO:0000313" key="3">
    <source>
        <dbReference type="Proteomes" id="UP000298327"/>
    </source>
</evidence>
<reference evidence="2 3" key="1">
    <citation type="submission" date="2019-02" db="EMBL/GenBank/DDBJ databases">
        <title>Genome sequencing of the rare red list fungi Dentipellis fragilis.</title>
        <authorList>
            <person name="Buettner E."/>
            <person name="Kellner H."/>
        </authorList>
    </citation>
    <scope>NUCLEOTIDE SEQUENCE [LARGE SCALE GENOMIC DNA]</scope>
    <source>
        <strain evidence="2 3">DSM 105465</strain>
    </source>
</reference>
<evidence type="ECO:0000256" key="1">
    <source>
        <dbReference type="SAM" id="MobiDB-lite"/>
    </source>
</evidence>
<dbReference type="Proteomes" id="UP000298327">
    <property type="component" value="Unassembled WGS sequence"/>
</dbReference>
<sequence length="536" mass="59737">MWRCRLPTLRTARPIPVPLLVPRALRLSSSTASCSAYDAPADRVRIHEADPVGVAPERTQYAHVQQSAKAAPASKAYAVDTLHAFLSPSNLSSSTPLLHSARTLRALYLAACARGDMRKLSAGRLSGLISIFGTLSACNGPPVHMSQIYAPVTKHMDAHFFKPRWGFVMQLVRDKANAEKYLLPMDMYWFVRAQLALAQVEGIVVDPHEDAELSRAREVYLRSPFEHENIDAHLPYLYTLLRQQREGAAVELVGWLSVFLRRHIYSSPRFTKLLWDTVLSDIVKSSESLQDALLAAVWHRLNPNQPPEHEASTSQTDSQFARRSTDSTPSHHASPFCDNAIGLSDQLAGVLFPDPSETPAGFCSGTPSQLHLREWALTHIRDMFYPNTGLPLSARWRNLTLLALANSPSPELTQASLSSPHGTRKLVAADFRVVAILSILERIATPTTSSNDDQIQDFVRGIWSVWVEIVEDDRRVESAMIRPMVASFLRLAAATRDDDLRRACLRLCNTGFWTFHVGDDHAKRQVQMLAAEFIVA</sequence>
<keyword evidence="3" id="KW-1185">Reference proteome</keyword>